<feature type="compositionally biased region" description="Low complexity" evidence="8">
    <location>
        <begin position="471"/>
        <end position="485"/>
    </location>
</feature>
<dbReference type="Gene3D" id="2.10.25.10">
    <property type="entry name" value="Laminin"/>
    <property type="match status" value="1"/>
</dbReference>
<organism evidence="12 13">
    <name type="scientific">Nematostella vectensis</name>
    <name type="common">Starlet sea anemone</name>
    <dbReference type="NCBI Taxonomy" id="45351"/>
    <lineage>
        <taxon>Eukaryota</taxon>
        <taxon>Metazoa</taxon>
        <taxon>Cnidaria</taxon>
        <taxon>Anthozoa</taxon>
        <taxon>Hexacorallia</taxon>
        <taxon>Actiniaria</taxon>
        <taxon>Edwardsiidae</taxon>
        <taxon>Nematostella</taxon>
    </lineage>
</organism>
<reference evidence="12 13" key="1">
    <citation type="journal article" date="2007" name="Science">
        <title>Sea anemone genome reveals ancestral eumetazoan gene repertoire and genomic organization.</title>
        <authorList>
            <person name="Putnam N.H."/>
            <person name="Srivastava M."/>
            <person name="Hellsten U."/>
            <person name="Dirks B."/>
            <person name="Chapman J."/>
            <person name="Salamov A."/>
            <person name="Terry A."/>
            <person name="Shapiro H."/>
            <person name="Lindquist E."/>
            <person name="Kapitonov V.V."/>
            <person name="Jurka J."/>
            <person name="Genikhovich G."/>
            <person name="Grigoriev I.V."/>
            <person name="Lucas S.M."/>
            <person name="Steele R.E."/>
            <person name="Finnerty J.R."/>
            <person name="Technau U."/>
            <person name="Martindale M.Q."/>
            <person name="Rokhsar D.S."/>
        </authorList>
    </citation>
    <scope>NUCLEOTIDE SEQUENCE [LARGE SCALE GENOMIC DNA]</scope>
    <source>
        <strain evidence="13">CH2 X CH6</strain>
    </source>
</reference>
<keyword evidence="4" id="KW-0722">Serine protease inhibitor</keyword>
<dbReference type="InterPro" id="IPR050653">
    <property type="entry name" value="Prot_Inhib_GrowthFact_Antg"/>
</dbReference>
<keyword evidence="5 7" id="KW-1015">Disulfide bond</keyword>
<dbReference type="SUPFAM" id="SSF49899">
    <property type="entry name" value="Concanavalin A-like lectins/glucanases"/>
    <property type="match status" value="1"/>
</dbReference>
<evidence type="ECO:0000256" key="8">
    <source>
        <dbReference type="SAM" id="MobiDB-lite"/>
    </source>
</evidence>
<evidence type="ECO:0000313" key="12">
    <source>
        <dbReference type="EMBL" id="EDO45885.1"/>
    </source>
</evidence>
<dbReference type="Pfam" id="PF13385">
    <property type="entry name" value="Laminin_G_3"/>
    <property type="match status" value="1"/>
</dbReference>
<evidence type="ECO:0000259" key="11">
    <source>
        <dbReference type="PROSITE" id="PS51670"/>
    </source>
</evidence>
<feature type="region of interest" description="Disordered" evidence="8">
    <location>
        <begin position="458"/>
        <end position="518"/>
    </location>
</feature>
<evidence type="ECO:0000256" key="6">
    <source>
        <dbReference type="PROSITE-ProRule" id="PRU00076"/>
    </source>
</evidence>
<dbReference type="HOGENOM" id="CLU_278039_0_0_1"/>
<dbReference type="CDD" id="cd00104">
    <property type="entry name" value="KAZAL_FS"/>
    <property type="match status" value="1"/>
</dbReference>
<dbReference type="InParanoid" id="A7RRU4"/>
<dbReference type="PROSITE" id="PS51670">
    <property type="entry name" value="SHKT"/>
    <property type="match status" value="2"/>
</dbReference>
<feature type="disulfide bond" evidence="7">
    <location>
        <begin position="431"/>
        <end position="444"/>
    </location>
</feature>
<dbReference type="SMART" id="SM00280">
    <property type="entry name" value="KAZAL"/>
    <property type="match status" value="1"/>
</dbReference>
<name>A7RRU4_NEMVE</name>
<dbReference type="EMBL" id="DS469532">
    <property type="protein sequence ID" value="EDO45885.1"/>
    <property type="molecule type" value="Genomic_DNA"/>
</dbReference>
<evidence type="ECO:0000259" key="10">
    <source>
        <dbReference type="PROSITE" id="PS51465"/>
    </source>
</evidence>
<dbReference type="AlphaFoldDB" id="A7RRU4"/>
<sequence>MECVDFVPATLERILSPRIGNHQGTIFPFPTWGSPYQTADHFWPYQNISDGGFLEDVQGSAHTVVYNGGKINKIQQLGTSLFLDGKDDWVDIGGMGRALFSEQNRQLLVTKSQGTQNARPTVSGSAWPMVSEGLLVGPFSMLVGPFLRDAISSQANLHGFRGFVGRAIFHVGLRDAISSQANLHGFRGSQANLHGFRGFVGRAIFHVGLRDAISSQANLHGFRGFVGGFQKCSSLRELRTYGCGFNADCVTDPSRCVDGFTIGFWLRVYEAGYIMSSGAFTNSKRGPGFQLIYDSNIEGFEFVLETTKKQWRLYVHGRPNNVFEVRKFGHFEIAQFAIWMRPLSLGDSAGVYLAGVVYDQNTAVCCYFKSVGLCAVNPCYDSQQCKRIEATHKCLCPRVNLQRKTCEEKIEGYCADKSSSCNLFSRQEKYCEHRSMRDLCPRSCDYCAPGSVAVTTTLTPHGKTPPYGKFSSPHHPSSSGSSHMPATLFPNLEPAPPKPSTTSSLIAGATTSMPGANVRPSNSLSPYGNFSARRMPRGSDCEAIDCSYYSTCKVHADEGYAQCHCKQDCPLDYEPVCGTNSKTYLNSCVLQAESCYIGRWIRVAKKGPCVTNALQAVFQFKYHKHLLPSRTQFGCDCIVRILELECNLNRKLVSRGGCRIFDMFLSQATRSMTPGILSTVKQNIGIPVEIYMEEVVVSLVCVLLLVNSPRFLTTATPVSNGWNPLDSAQIRRGFYRFQGSRYPNAVHYWPFNSTTPSRTLLDVRGNCKTLTYNGVRTTYAEQLGPVLSLDGVDDWILISGLKSKCINDPTLCDDGLTVAFWIKYHAGEFILSGGRYTDHQRGPGFQFLCLNCHKDPKKNKPKNFVLNLSTQTKDWKITLDFLPKAWFHFVFSWHIDNGLKVYRNGKLVVTDKSAAEVTFPPLKPRYEIITLGRPNSLTKLHNYAKIDIGHLVIWTYELSHYEVEVSFLTVLAKTTKSLICCHFKKADPCVTNPCHDGATCRSLDEKFECICPDITPGPCEEKRTISPCQDTLENCSVYAAQSGYCQFHRRYMESVCPLSCGFCSKYIHAAQHYYIHTAQYSYIHAAQHSYIHAAQHSYIHAAQHSYIHAAQHSYIHATQHSYIHAAQHSYIHTTQHYYV</sequence>
<feature type="compositionally biased region" description="Polar residues" evidence="8">
    <location>
        <begin position="500"/>
        <end position="518"/>
    </location>
</feature>
<protein>
    <recommendedName>
        <fullName evidence="14">Agrin</fullName>
    </recommendedName>
</protein>
<comment type="similarity">
    <text evidence="1">Belongs to the EGF domain peptide family.</text>
</comment>
<dbReference type="Pfam" id="PF01549">
    <property type="entry name" value="ShK"/>
    <property type="match status" value="2"/>
</dbReference>
<evidence type="ECO:0000256" key="7">
    <source>
        <dbReference type="PROSITE-ProRule" id="PRU01005"/>
    </source>
</evidence>
<comment type="caution">
    <text evidence="6">Lacks conserved residue(s) required for the propagation of feature annotation.</text>
</comment>
<dbReference type="InterPro" id="IPR000742">
    <property type="entry name" value="EGF"/>
</dbReference>
<dbReference type="Gene3D" id="2.60.120.200">
    <property type="match status" value="1"/>
</dbReference>
<dbReference type="InterPro" id="IPR003582">
    <property type="entry name" value="ShKT_dom"/>
</dbReference>
<accession>A7RRU4</accession>
<evidence type="ECO:0000256" key="4">
    <source>
        <dbReference type="ARBA" id="ARBA00022900"/>
    </source>
</evidence>
<keyword evidence="13" id="KW-1185">Reference proteome</keyword>
<evidence type="ECO:0000256" key="3">
    <source>
        <dbReference type="ARBA" id="ARBA00022690"/>
    </source>
</evidence>
<keyword evidence="6" id="KW-0245">EGF-like domain</keyword>
<dbReference type="PANTHER" id="PTHR10913">
    <property type="entry name" value="FOLLISTATIN-RELATED"/>
    <property type="match status" value="1"/>
</dbReference>
<dbReference type="Gene3D" id="3.30.60.30">
    <property type="match status" value="1"/>
</dbReference>
<evidence type="ECO:0000313" key="13">
    <source>
        <dbReference type="Proteomes" id="UP000001593"/>
    </source>
</evidence>
<dbReference type="PROSITE" id="PS50026">
    <property type="entry name" value="EGF_3"/>
    <property type="match status" value="1"/>
</dbReference>
<feature type="domain" description="ShKT" evidence="11">
    <location>
        <begin position="1028"/>
        <end position="1063"/>
    </location>
</feature>
<dbReference type="Pfam" id="PF07648">
    <property type="entry name" value="Kazal_2"/>
    <property type="match status" value="1"/>
</dbReference>
<feature type="domain" description="ShKT" evidence="11">
    <location>
        <begin position="414"/>
        <end position="447"/>
    </location>
</feature>
<evidence type="ECO:0000256" key="2">
    <source>
        <dbReference type="ARBA" id="ARBA00022656"/>
    </source>
</evidence>
<dbReference type="InterPro" id="IPR002350">
    <property type="entry name" value="Kazal_dom"/>
</dbReference>
<feature type="domain" description="EGF-like" evidence="9">
    <location>
        <begin position="985"/>
        <end position="1020"/>
    </location>
</feature>
<dbReference type="SUPFAM" id="SSF100895">
    <property type="entry name" value="Kazal-type serine protease inhibitors"/>
    <property type="match status" value="1"/>
</dbReference>
<evidence type="ECO:0008006" key="14">
    <source>
        <dbReference type="Google" id="ProtNLM"/>
    </source>
</evidence>
<gene>
    <name evidence="12" type="ORF">NEMVEDRAFT_v1g201179</name>
</gene>
<keyword evidence="3" id="KW-0646">Protease inhibitor</keyword>
<dbReference type="eggNOG" id="KOG3509">
    <property type="taxonomic scope" value="Eukaryota"/>
</dbReference>
<evidence type="ECO:0000259" key="9">
    <source>
        <dbReference type="PROSITE" id="PS50026"/>
    </source>
</evidence>
<proteinExistence type="inferred from homology"/>
<dbReference type="InterPro" id="IPR013320">
    <property type="entry name" value="ConA-like_dom_sf"/>
</dbReference>
<keyword evidence="2" id="KW-0800">Toxin</keyword>
<dbReference type="InterPro" id="IPR036058">
    <property type="entry name" value="Kazal_dom_sf"/>
</dbReference>
<dbReference type="SMART" id="SM00254">
    <property type="entry name" value="ShKT"/>
    <property type="match status" value="2"/>
</dbReference>
<dbReference type="PANTHER" id="PTHR10913:SF45">
    <property type="entry name" value="FOLLISTATIN, ISOFORM A-RELATED"/>
    <property type="match status" value="1"/>
</dbReference>
<feature type="domain" description="Kazal-like" evidence="10">
    <location>
        <begin position="564"/>
        <end position="611"/>
    </location>
</feature>
<dbReference type="GO" id="GO:0090729">
    <property type="term" value="F:toxin activity"/>
    <property type="evidence" value="ECO:0007669"/>
    <property type="project" value="UniProtKB-KW"/>
</dbReference>
<dbReference type="GO" id="GO:0005576">
    <property type="term" value="C:extracellular region"/>
    <property type="evidence" value="ECO:0000318"/>
    <property type="project" value="GO_Central"/>
</dbReference>
<dbReference type="Proteomes" id="UP000001593">
    <property type="component" value="Unassembled WGS sequence"/>
</dbReference>
<evidence type="ECO:0000256" key="5">
    <source>
        <dbReference type="ARBA" id="ARBA00023157"/>
    </source>
</evidence>
<dbReference type="PROSITE" id="PS51465">
    <property type="entry name" value="KAZAL_2"/>
    <property type="match status" value="1"/>
</dbReference>
<evidence type="ECO:0000256" key="1">
    <source>
        <dbReference type="ARBA" id="ARBA00006373"/>
    </source>
</evidence>
<dbReference type="GO" id="GO:0030154">
    <property type="term" value="P:cell differentiation"/>
    <property type="evidence" value="ECO:0000318"/>
    <property type="project" value="GO_Central"/>
</dbReference>